<evidence type="ECO:0000313" key="6">
    <source>
        <dbReference type="Proteomes" id="UP000030693"/>
    </source>
</evidence>
<dbReference type="OMA" id="QRPHYRK"/>
<keyword evidence="2 4" id="KW-0689">Ribosomal protein</keyword>
<dbReference type="EMBL" id="KB932201">
    <property type="protein sequence ID" value="KCV73377.1"/>
    <property type="molecule type" value="Genomic_DNA"/>
</dbReference>
<dbReference type="OrthoDB" id="1703270at2759"/>
<keyword evidence="3 4" id="KW-0687">Ribonucleoprotein</keyword>
<dbReference type="Proteomes" id="UP000030693">
    <property type="component" value="Unassembled WGS sequence"/>
</dbReference>
<organism evidence="5">
    <name type="scientific">Fonticula alba</name>
    <name type="common">Slime mold</name>
    <dbReference type="NCBI Taxonomy" id="691883"/>
    <lineage>
        <taxon>Eukaryota</taxon>
        <taxon>Rotosphaerida</taxon>
        <taxon>Fonticulaceae</taxon>
        <taxon>Fonticula</taxon>
    </lineage>
</organism>
<evidence type="ECO:0000256" key="1">
    <source>
        <dbReference type="ARBA" id="ARBA00005257"/>
    </source>
</evidence>
<dbReference type="PANTHER" id="PTHR10394">
    <property type="entry name" value="40S RIBOSOMAL PROTEIN S8"/>
    <property type="match status" value="1"/>
</dbReference>
<comment type="similarity">
    <text evidence="1 4">Belongs to the eukaryotic ribosomal protein eS8 family.</text>
</comment>
<dbReference type="InterPro" id="IPR022309">
    <property type="entry name" value="Ribosomal_Se8/biogenesis_NSA2"/>
</dbReference>
<dbReference type="CDD" id="cd11380">
    <property type="entry name" value="Ribosomal_S8e_like"/>
    <property type="match status" value="1"/>
</dbReference>
<dbReference type="RefSeq" id="XP_009493078.1">
    <property type="nucleotide sequence ID" value="XM_009494803.1"/>
</dbReference>
<dbReference type="NCBIfam" id="TIGR00307">
    <property type="entry name" value="eS8"/>
    <property type="match status" value="1"/>
</dbReference>
<dbReference type="AlphaFoldDB" id="A0A058ZIN1"/>
<evidence type="ECO:0000256" key="3">
    <source>
        <dbReference type="ARBA" id="ARBA00023274"/>
    </source>
</evidence>
<dbReference type="Gene3D" id="3.10.290.70">
    <property type="match status" value="1"/>
</dbReference>
<dbReference type="GO" id="GO:0006412">
    <property type="term" value="P:translation"/>
    <property type="evidence" value="ECO:0007669"/>
    <property type="project" value="InterPro"/>
</dbReference>
<dbReference type="GO" id="GO:1990904">
    <property type="term" value="C:ribonucleoprotein complex"/>
    <property type="evidence" value="ECO:0007669"/>
    <property type="project" value="UniProtKB-KW"/>
</dbReference>
<dbReference type="STRING" id="691883.A0A058ZIN1"/>
<gene>
    <name evidence="5" type="ORF">H696_00916</name>
</gene>
<evidence type="ECO:0000256" key="4">
    <source>
        <dbReference type="RuleBase" id="RU000669"/>
    </source>
</evidence>
<dbReference type="GO" id="GO:0003735">
    <property type="term" value="F:structural constituent of ribosome"/>
    <property type="evidence" value="ECO:0007669"/>
    <property type="project" value="InterPro"/>
</dbReference>
<name>A0A058ZIN1_FONAL</name>
<accession>A0A058ZIN1</accession>
<evidence type="ECO:0000256" key="2">
    <source>
        <dbReference type="ARBA" id="ARBA00022980"/>
    </source>
</evidence>
<proteinExistence type="inferred from homology"/>
<protein>
    <recommendedName>
        <fullName evidence="4">40S ribosomal protein S8</fullName>
    </recommendedName>
</protein>
<dbReference type="InterPro" id="IPR001047">
    <property type="entry name" value="Ribosomal_eS8"/>
</dbReference>
<dbReference type="Gene3D" id="1.10.168.20">
    <property type="entry name" value="Ribosomal protein S8e, subdomain"/>
    <property type="match status" value="1"/>
</dbReference>
<evidence type="ECO:0000313" key="5">
    <source>
        <dbReference type="EMBL" id="KCV73377.1"/>
    </source>
</evidence>
<dbReference type="Pfam" id="PF01201">
    <property type="entry name" value="Ribosomal_S8e"/>
    <property type="match status" value="1"/>
</dbReference>
<sequence length="197" mass="22355">MGISRASRYKRRDTGGKRPIIIKKRKHELGRQASMTKIGASRVHTVRVRGGNTKFRALRLDMGNFSWGSESITKKVRVVDVVYNATNNELVRTKTLVKGSIIQVDAAPFRQWYESHYGKTIGRVRADYTPAAMKDTLTEEQLAARQAESTVESDIIDQFNTGRLYARISSRPGQVGRCDGYILEGAELDFYLRKLRK</sequence>
<dbReference type="GO" id="GO:0005840">
    <property type="term" value="C:ribosome"/>
    <property type="evidence" value="ECO:0007669"/>
    <property type="project" value="UniProtKB-KW"/>
</dbReference>
<dbReference type="GeneID" id="20525641"/>
<dbReference type="InterPro" id="IPR042563">
    <property type="entry name" value="Ribosomal_protein_eS8_euk"/>
</dbReference>
<reference evidence="5" key="1">
    <citation type="submission" date="2013-04" db="EMBL/GenBank/DDBJ databases">
        <title>The Genome Sequence of Fonticula alba ATCC 38817.</title>
        <authorList>
            <consortium name="The Broad Institute Genomics Platform"/>
            <person name="Russ C."/>
            <person name="Cuomo C."/>
            <person name="Burger G."/>
            <person name="Gray M.W."/>
            <person name="Holland P.W.H."/>
            <person name="King N."/>
            <person name="Lang F.B.F."/>
            <person name="Roger A.J."/>
            <person name="Ruiz-Trillo I."/>
            <person name="Brown M."/>
            <person name="Walker B."/>
            <person name="Young S."/>
            <person name="Zeng Q."/>
            <person name="Gargeya S."/>
            <person name="Fitzgerald M."/>
            <person name="Haas B."/>
            <person name="Abouelleil A."/>
            <person name="Allen A.W."/>
            <person name="Alvarado L."/>
            <person name="Arachchi H.M."/>
            <person name="Berlin A.M."/>
            <person name="Chapman S.B."/>
            <person name="Gainer-Dewar J."/>
            <person name="Goldberg J."/>
            <person name="Griggs A."/>
            <person name="Gujja S."/>
            <person name="Hansen M."/>
            <person name="Howarth C."/>
            <person name="Imamovic A."/>
            <person name="Ireland A."/>
            <person name="Larimer J."/>
            <person name="McCowan C."/>
            <person name="Murphy C."/>
            <person name="Pearson M."/>
            <person name="Poon T.W."/>
            <person name="Priest M."/>
            <person name="Roberts A."/>
            <person name="Saif S."/>
            <person name="Shea T."/>
            <person name="Sisk P."/>
            <person name="Sykes S."/>
            <person name="Wortman J."/>
            <person name="Nusbaum C."/>
            <person name="Birren B."/>
        </authorList>
    </citation>
    <scope>NUCLEOTIDE SEQUENCE [LARGE SCALE GENOMIC DNA]</scope>
    <source>
        <strain evidence="5">ATCC 38817</strain>
    </source>
</reference>
<keyword evidence="6" id="KW-1185">Reference proteome</keyword>
<dbReference type="eggNOG" id="KOG3283">
    <property type="taxonomic scope" value="Eukaryota"/>
</dbReference>